<evidence type="ECO:0000256" key="1">
    <source>
        <dbReference type="ARBA" id="ARBA00001973"/>
    </source>
</evidence>
<dbReference type="PANTHER" id="PTHR11474">
    <property type="entry name" value="TYROSINASE FAMILY MEMBER"/>
    <property type="match status" value="1"/>
</dbReference>
<keyword evidence="9" id="KW-1185">Reference proteome</keyword>
<keyword evidence="4" id="KW-0560">Oxidoreductase</keyword>
<dbReference type="PROSITE" id="PS00498">
    <property type="entry name" value="TYROSINASE_2"/>
    <property type="match status" value="1"/>
</dbReference>
<feature type="domain" description="Tyrosinase copper-binding" evidence="6">
    <location>
        <begin position="55"/>
        <end position="72"/>
    </location>
</feature>
<dbReference type="PRINTS" id="PR00092">
    <property type="entry name" value="TYROSINASE"/>
</dbReference>
<dbReference type="RefSeq" id="WP_345485949.1">
    <property type="nucleotide sequence ID" value="NZ_BAAAWU010000001.1"/>
</dbReference>
<name>A0ABV5QRL7_9ACTN</name>
<evidence type="ECO:0000259" key="6">
    <source>
        <dbReference type="PROSITE" id="PS00497"/>
    </source>
</evidence>
<dbReference type="InterPro" id="IPR002227">
    <property type="entry name" value="Tyrosinase_Cu-bd"/>
</dbReference>
<dbReference type="Gene3D" id="1.10.1280.10">
    <property type="entry name" value="Di-copper center containing domain from catechol oxidase"/>
    <property type="match status" value="1"/>
</dbReference>
<evidence type="ECO:0000256" key="3">
    <source>
        <dbReference type="ARBA" id="ARBA00022723"/>
    </source>
</evidence>
<accession>A0ABV5QRL7</accession>
<evidence type="ECO:0000313" key="8">
    <source>
        <dbReference type="EMBL" id="MFB9555503.1"/>
    </source>
</evidence>
<reference evidence="8 9" key="1">
    <citation type="submission" date="2024-09" db="EMBL/GenBank/DDBJ databases">
        <authorList>
            <person name="Sun Q."/>
            <person name="Mori K."/>
        </authorList>
    </citation>
    <scope>NUCLEOTIDE SEQUENCE [LARGE SCALE GENOMIC DNA]</scope>
    <source>
        <strain evidence="8 9">JCM 4414</strain>
    </source>
</reference>
<evidence type="ECO:0000313" key="9">
    <source>
        <dbReference type="Proteomes" id="UP001589716"/>
    </source>
</evidence>
<dbReference type="EMBL" id="JBHMCT010000009">
    <property type="protein sequence ID" value="MFB9555503.1"/>
    <property type="molecule type" value="Genomic_DNA"/>
</dbReference>
<evidence type="ECO:0000256" key="5">
    <source>
        <dbReference type="ARBA" id="ARBA00023008"/>
    </source>
</evidence>
<dbReference type="PROSITE" id="PS00497">
    <property type="entry name" value="TYROSINASE_1"/>
    <property type="match status" value="1"/>
</dbReference>
<dbReference type="InterPro" id="IPR050316">
    <property type="entry name" value="Tyrosinase/Hemocyanin"/>
</dbReference>
<dbReference type="Proteomes" id="UP001589716">
    <property type="component" value="Unassembled WGS sequence"/>
</dbReference>
<comment type="cofactor">
    <cofactor evidence="1">
        <name>Cu(2+)</name>
        <dbReference type="ChEBI" id="CHEBI:29036"/>
    </cofactor>
</comment>
<protein>
    <submittedName>
        <fullName evidence="8">Tyrosinase family protein</fullName>
    </submittedName>
</protein>
<comment type="caution">
    <text evidence="8">The sequence shown here is derived from an EMBL/GenBank/DDBJ whole genome shotgun (WGS) entry which is preliminary data.</text>
</comment>
<sequence>MAYTRKNQRDLTSAERKRFVSAVLELKRTGKYDDFVRTHIDHYVADGEGKLRVAHMCPSFLPWHRKFLLEFERALRMVDPSVTVPYWDWTRDNTPAASLWSEDFLGGNGRRGDLQVMTGPFAYAGGRWPIRHNMTEQRFLSRDFGRPHDPITLPTAEQVEEVLRERVYDTAPWNSTSGSGFRNRLEGWAPGTGNARFRLHNRVHRWVGGLMLGGASVNDPVFWLHHAFVDLLWSRWQARNPGAGYLPKDPPPLGDPQHRKVAALHERMGPWNVTPAELLDHSTIYRYA</sequence>
<dbReference type="PANTHER" id="PTHR11474:SF126">
    <property type="entry name" value="TYROSINASE-LIKE PROTEIN TYR-1-RELATED"/>
    <property type="match status" value="1"/>
</dbReference>
<dbReference type="InterPro" id="IPR008922">
    <property type="entry name" value="Di-copper_centre_dom_sf"/>
</dbReference>
<evidence type="ECO:0000259" key="7">
    <source>
        <dbReference type="PROSITE" id="PS00498"/>
    </source>
</evidence>
<organism evidence="8 9">
    <name type="scientific">Streptomyces roseoviridis</name>
    <dbReference type="NCBI Taxonomy" id="67361"/>
    <lineage>
        <taxon>Bacteria</taxon>
        <taxon>Bacillati</taxon>
        <taxon>Actinomycetota</taxon>
        <taxon>Actinomycetes</taxon>
        <taxon>Kitasatosporales</taxon>
        <taxon>Streptomycetaceae</taxon>
        <taxon>Streptomyces</taxon>
    </lineage>
</organism>
<dbReference type="Pfam" id="PF00264">
    <property type="entry name" value="Tyrosinase"/>
    <property type="match status" value="1"/>
</dbReference>
<evidence type="ECO:0000256" key="4">
    <source>
        <dbReference type="ARBA" id="ARBA00023002"/>
    </source>
</evidence>
<comment type="similarity">
    <text evidence="2">Belongs to the tyrosinase family.</text>
</comment>
<proteinExistence type="inferred from homology"/>
<feature type="domain" description="Tyrosinase copper-binding" evidence="7">
    <location>
        <begin position="219"/>
        <end position="230"/>
    </location>
</feature>
<keyword evidence="3" id="KW-0479">Metal-binding</keyword>
<gene>
    <name evidence="8" type="ORF">ACFFTP_15080</name>
</gene>
<dbReference type="SUPFAM" id="SSF48056">
    <property type="entry name" value="Di-copper centre-containing domain"/>
    <property type="match status" value="1"/>
</dbReference>
<keyword evidence="5" id="KW-0186">Copper</keyword>
<evidence type="ECO:0000256" key="2">
    <source>
        <dbReference type="ARBA" id="ARBA00009928"/>
    </source>
</evidence>